<dbReference type="SUPFAM" id="SSF47781">
    <property type="entry name" value="RuvA domain 2-like"/>
    <property type="match status" value="2"/>
</dbReference>
<dbReference type="Gene3D" id="3.30.420.140">
    <property type="entry name" value="YqgF/RNase H-like domain"/>
    <property type="match status" value="1"/>
</dbReference>
<evidence type="ECO:0000259" key="1">
    <source>
        <dbReference type="PROSITE" id="PS50126"/>
    </source>
</evidence>
<dbReference type="SUPFAM" id="SSF158832">
    <property type="entry name" value="Tex N-terminal region-like"/>
    <property type="match status" value="1"/>
</dbReference>
<protein>
    <submittedName>
        <fullName evidence="2">Helix-hairpin-helix domain-containing protein</fullName>
    </submittedName>
</protein>
<dbReference type="PANTHER" id="PTHR10724:SF10">
    <property type="entry name" value="S1 RNA-BINDING DOMAIN-CONTAINING PROTEIN 1"/>
    <property type="match status" value="1"/>
</dbReference>
<organism evidence="2 3">
    <name type="scientific">Metamycoplasma faucium</name>
    <dbReference type="NCBI Taxonomy" id="56142"/>
    <lineage>
        <taxon>Bacteria</taxon>
        <taxon>Bacillati</taxon>
        <taxon>Mycoplasmatota</taxon>
        <taxon>Mycoplasmoidales</taxon>
        <taxon>Metamycoplasmataceae</taxon>
        <taxon>Metamycoplasma</taxon>
    </lineage>
</organism>
<dbReference type="InterPro" id="IPR023319">
    <property type="entry name" value="Tex-like_HTH_dom_sf"/>
</dbReference>
<dbReference type="SUPFAM" id="SSF50249">
    <property type="entry name" value="Nucleic acid-binding proteins"/>
    <property type="match status" value="1"/>
</dbReference>
<dbReference type="Proteomes" id="UP001622612">
    <property type="component" value="Chromosome"/>
</dbReference>
<dbReference type="SUPFAM" id="SSF53098">
    <property type="entry name" value="Ribonuclease H-like"/>
    <property type="match status" value="1"/>
</dbReference>
<dbReference type="Pfam" id="PF09371">
    <property type="entry name" value="Tex_N"/>
    <property type="match status" value="1"/>
</dbReference>
<dbReference type="InterPro" id="IPR012337">
    <property type="entry name" value="RNaseH-like_sf"/>
</dbReference>
<dbReference type="Gene3D" id="2.40.50.140">
    <property type="entry name" value="Nucleic acid-binding proteins"/>
    <property type="match status" value="1"/>
</dbReference>
<evidence type="ECO:0000313" key="2">
    <source>
        <dbReference type="EMBL" id="WYM97568.1"/>
    </source>
</evidence>
<dbReference type="RefSeq" id="WP_405312095.1">
    <property type="nucleotide sequence ID" value="NZ_CP088155.1"/>
</dbReference>
<dbReference type="InterPro" id="IPR010994">
    <property type="entry name" value="RuvA_2-like"/>
</dbReference>
<dbReference type="PANTHER" id="PTHR10724">
    <property type="entry name" value="30S RIBOSOMAL PROTEIN S1"/>
    <property type="match status" value="1"/>
</dbReference>
<dbReference type="InterPro" id="IPR037027">
    <property type="entry name" value="YqgF/RNaseH-like_dom_sf"/>
</dbReference>
<dbReference type="InterPro" id="IPR006641">
    <property type="entry name" value="YqgF/RNaseH-like_dom"/>
</dbReference>
<gene>
    <name evidence="2" type="ORF">LQ356_01545</name>
</gene>
<evidence type="ECO:0000313" key="3">
    <source>
        <dbReference type="Proteomes" id="UP001622612"/>
    </source>
</evidence>
<dbReference type="InterPro" id="IPR050437">
    <property type="entry name" value="Ribos_protein_bS1-like"/>
</dbReference>
<dbReference type="SMART" id="SM00316">
    <property type="entry name" value="S1"/>
    <property type="match status" value="1"/>
</dbReference>
<dbReference type="InterPro" id="IPR023323">
    <property type="entry name" value="Tex-like_dom_sf"/>
</dbReference>
<dbReference type="InterPro" id="IPR032639">
    <property type="entry name" value="Tex_YqgF"/>
</dbReference>
<keyword evidence="3" id="KW-1185">Reference proteome</keyword>
<dbReference type="PROSITE" id="PS50126">
    <property type="entry name" value="S1"/>
    <property type="match status" value="1"/>
</dbReference>
<dbReference type="InterPro" id="IPR055179">
    <property type="entry name" value="Tex-like_central_region"/>
</dbReference>
<dbReference type="EMBL" id="CP088155">
    <property type="protein sequence ID" value="WYM97568.1"/>
    <property type="molecule type" value="Genomic_DNA"/>
</dbReference>
<dbReference type="Gene3D" id="1.10.10.650">
    <property type="entry name" value="RuvA domain 2-like"/>
    <property type="match status" value="1"/>
</dbReference>
<dbReference type="InterPro" id="IPR012340">
    <property type="entry name" value="NA-bd_OB-fold"/>
</dbReference>
<dbReference type="Gene3D" id="1.10.3500.10">
    <property type="entry name" value="Tex N-terminal region-like"/>
    <property type="match status" value="1"/>
</dbReference>
<reference evidence="2" key="1">
    <citation type="submission" date="2021-11" db="EMBL/GenBank/DDBJ databases">
        <title>The first genome sequence of unculturable Mycoplasma faucium obtained by de novo assembly of metagenomic reads.</title>
        <authorList>
            <person name="Sabat A.J."/>
            <person name="Bathoorn E."/>
            <person name="Akkerboom V."/>
            <person name="Friedrich A.W."/>
        </authorList>
    </citation>
    <scope>NUCLEOTIDE SEQUENCE [LARGE SCALE GENOMIC DNA]</scope>
    <source>
        <strain evidence="2">UMCG-MFM1</strain>
    </source>
</reference>
<proteinExistence type="predicted"/>
<dbReference type="Gene3D" id="1.10.150.310">
    <property type="entry name" value="Tex RuvX-like domain-like"/>
    <property type="match status" value="1"/>
</dbReference>
<dbReference type="InterPro" id="IPR018974">
    <property type="entry name" value="Tex-like_N"/>
</dbReference>
<dbReference type="SMART" id="SM00732">
    <property type="entry name" value="YqgFc"/>
    <property type="match status" value="1"/>
</dbReference>
<name>A0ABZ2TM81_9BACT</name>
<dbReference type="Pfam" id="PF16921">
    <property type="entry name" value="Tex_YqgF"/>
    <property type="match status" value="1"/>
</dbReference>
<feature type="domain" description="S1 motif" evidence="1">
    <location>
        <begin position="642"/>
        <end position="714"/>
    </location>
</feature>
<sequence>MNISIKNVSNKLNIKPEQVESTLHLLNSGATIPFISRYRKNITGGLDEEIIAKINDYYIYDVELLKRKEFILNVLEEKGLLSEELKEKINNSSTKQEVENIYEPFKIGKKTKASEAISLGLEPFAKEIMTNDDVNFDVYKEAKKYLSSKLKSIDEIILQTKYIIAQIISQDIDTREYIKNNIYNFGIIETKIRKNAIDDKQVFLRYYDYKEKIKYIPNHRILAINRGESKKIISYDLTFNDKPILYFLRNKYFVNKRTASIINDSLDDSLKRLIYPSIIREIKNDLFDKASSEAIKLFASNLEQMLLAPAIKNKRILSIDPAYVNGCKIAILNENGDFLAKNIIYPNPPKNQIKESQKIVNDLIDKYKINLILIGNGTASRETEEFVKNLLIDKNKQLKSKIEYLIVSEIGASVYSASEIAKEEFPNLNVEERSAINIGRKFQDPLNELIKIDPKSIGIGQYQHDVNQKDLMKELYFKIDKAVNIVGVDLNTATKSILSHISGLNQRLAMNIVEYRKNNGQFTNREQLKNVSGINEKTYEQCIGFLRLFNSNIFYDKTNIHPESYKKADELVTYLNIDLFHIDKHILENIDAKKIQKEININDYELKIIIDSLLNPGKDIRDNKKGFVLNENIKTIDDINLGSIVQGQVLNITDFGIFVYIGIKQSVLIHISKMKKNETHFIKHPSELVCVGDNLNIKIIDVEKDRDRIQGEIIW</sequence>
<dbReference type="Pfam" id="PF00575">
    <property type="entry name" value="S1"/>
    <property type="match status" value="1"/>
</dbReference>
<dbReference type="InterPro" id="IPR041692">
    <property type="entry name" value="HHH_9"/>
</dbReference>
<accession>A0ABZ2TM81</accession>
<dbReference type="InterPro" id="IPR003029">
    <property type="entry name" value="S1_domain"/>
</dbReference>
<dbReference type="Pfam" id="PF12836">
    <property type="entry name" value="HHH_3"/>
    <property type="match status" value="1"/>
</dbReference>
<dbReference type="Pfam" id="PF22706">
    <property type="entry name" value="Tex_central_region"/>
    <property type="match status" value="1"/>
</dbReference>
<dbReference type="Pfam" id="PF17674">
    <property type="entry name" value="HHH_9"/>
    <property type="match status" value="1"/>
</dbReference>